<dbReference type="PANTHER" id="PTHR21071:SF4">
    <property type="entry name" value="UDP-N-ACETYLENOLPYRUVOYLGLUCOSAMINE REDUCTASE"/>
    <property type="match status" value="1"/>
</dbReference>
<dbReference type="GO" id="GO:0071555">
    <property type="term" value="P:cell wall organization"/>
    <property type="evidence" value="ECO:0007669"/>
    <property type="project" value="UniProtKB-KW"/>
</dbReference>
<evidence type="ECO:0000259" key="17">
    <source>
        <dbReference type="PROSITE" id="PS51387"/>
    </source>
</evidence>
<dbReference type="InterPro" id="IPR036635">
    <property type="entry name" value="MurB_C_sf"/>
</dbReference>
<dbReference type="Proteomes" id="UP000319613">
    <property type="component" value="Unassembled WGS sequence"/>
</dbReference>
<dbReference type="InterPro" id="IPR016166">
    <property type="entry name" value="FAD-bd_PCMH"/>
</dbReference>
<dbReference type="InterPro" id="IPR011601">
    <property type="entry name" value="MurB_C"/>
</dbReference>
<evidence type="ECO:0000256" key="12">
    <source>
        <dbReference type="ARBA" id="ARBA00023002"/>
    </source>
</evidence>
<evidence type="ECO:0000256" key="7">
    <source>
        <dbReference type="ARBA" id="ARBA00022630"/>
    </source>
</evidence>
<evidence type="ECO:0000256" key="14">
    <source>
        <dbReference type="ARBA" id="ARBA00023316"/>
    </source>
</evidence>
<dbReference type="PANTHER" id="PTHR21071">
    <property type="entry name" value="UDP-N-ACETYLENOLPYRUVOYLGLUCOSAMINE REDUCTASE"/>
    <property type="match status" value="1"/>
</dbReference>
<evidence type="ECO:0000256" key="4">
    <source>
        <dbReference type="ARBA" id="ARBA00004752"/>
    </source>
</evidence>
<dbReference type="Pfam" id="PF01565">
    <property type="entry name" value="FAD_binding_4"/>
    <property type="match status" value="1"/>
</dbReference>
<dbReference type="EC" id="1.3.1.98" evidence="16"/>
<proteinExistence type="inferred from homology"/>
<evidence type="ECO:0000256" key="5">
    <source>
        <dbReference type="ARBA" id="ARBA00022490"/>
    </source>
</evidence>
<evidence type="ECO:0000256" key="3">
    <source>
        <dbReference type="ARBA" id="ARBA00004496"/>
    </source>
</evidence>
<dbReference type="InterPro" id="IPR016167">
    <property type="entry name" value="FAD-bd_PCMH_sub1"/>
</dbReference>
<dbReference type="HAMAP" id="MF_00037">
    <property type="entry name" value="MurB"/>
    <property type="match status" value="1"/>
</dbReference>
<comment type="catalytic activity">
    <reaction evidence="15 16">
        <text>UDP-N-acetyl-alpha-D-muramate + NADP(+) = UDP-N-acetyl-3-O-(1-carboxyvinyl)-alpha-D-glucosamine + NADPH + H(+)</text>
        <dbReference type="Rhea" id="RHEA:12248"/>
        <dbReference type="ChEBI" id="CHEBI:15378"/>
        <dbReference type="ChEBI" id="CHEBI:57783"/>
        <dbReference type="ChEBI" id="CHEBI:58349"/>
        <dbReference type="ChEBI" id="CHEBI:68483"/>
        <dbReference type="ChEBI" id="CHEBI:70757"/>
        <dbReference type="EC" id="1.3.1.98"/>
    </reaction>
</comment>
<dbReference type="GO" id="GO:0008360">
    <property type="term" value="P:regulation of cell shape"/>
    <property type="evidence" value="ECO:0007669"/>
    <property type="project" value="UniProtKB-KW"/>
</dbReference>
<comment type="similarity">
    <text evidence="16">Belongs to the MurB family.</text>
</comment>
<evidence type="ECO:0000256" key="13">
    <source>
        <dbReference type="ARBA" id="ARBA00023306"/>
    </source>
</evidence>
<comment type="pathway">
    <text evidence="4 16">Cell wall biogenesis; peptidoglycan biosynthesis.</text>
</comment>
<dbReference type="NCBIfam" id="TIGR00179">
    <property type="entry name" value="murB"/>
    <property type="match status" value="1"/>
</dbReference>
<protein>
    <recommendedName>
        <fullName evidence="16">UDP-N-acetylenolpyruvoylglucosamine reductase</fullName>
        <ecNumber evidence="16">1.3.1.98</ecNumber>
    </recommendedName>
    <alternativeName>
        <fullName evidence="16">UDP-N-acetylmuramate dehydrogenase</fullName>
    </alternativeName>
</protein>
<dbReference type="Gene3D" id="3.90.78.10">
    <property type="entry name" value="UDP-N-acetylenolpyruvoylglucosamine reductase, C-terminal domain"/>
    <property type="match status" value="1"/>
</dbReference>
<accession>A0A554JC02</accession>
<feature type="domain" description="FAD-binding PCMH-type" evidence="17">
    <location>
        <begin position="14"/>
        <end position="185"/>
    </location>
</feature>
<evidence type="ECO:0000256" key="2">
    <source>
        <dbReference type="ARBA" id="ARBA00003921"/>
    </source>
</evidence>
<keyword evidence="11 16" id="KW-0573">Peptidoglycan synthesis</keyword>
<dbReference type="PROSITE" id="PS51387">
    <property type="entry name" value="FAD_PCMH"/>
    <property type="match status" value="1"/>
</dbReference>
<dbReference type="InterPro" id="IPR006094">
    <property type="entry name" value="Oxid_FAD_bind_N"/>
</dbReference>
<reference evidence="18 19" key="1">
    <citation type="submission" date="2017-07" db="EMBL/GenBank/DDBJ databases">
        <title>Mechanisms for carbon and nitrogen cycling indicate functional differentiation within the Candidate Phyla Radiation.</title>
        <authorList>
            <person name="Danczak R.E."/>
            <person name="Johnston M.D."/>
            <person name="Kenah C."/>
            <person name="Slattery M."/>
            <person name="Wrighton K.C."/>
            <person name="Wilkins M.J."/>
        </authorList>
    </citation>
    <scope>NUCLEOTIDE SEQUENCE [LARGE SCALE GENOMIC DNA]</scope>
    <source>
        <strain evidence="18">Gr01-1014_77</strain>
    </source>
</reference>
<name>A0A554JC02_9BACT</name>
<dbReference type="GO" id="GO:0051301">
    <property type="term" value="P:cell division"/>
    <property type="evidence" value="ECO:0007669"/>
    <property type="project" value="UniProtKB-KW"/>
</dbReference>
<keyword evidence="10 16" id="KW-0133">Cell shape</keyword>
<evidence type="ECO:0000256" key="8">
    <source>
        <dbReference type="ARBA" id="ARBA00022827"/>
    </source>
</evidence>
<dbReference type="GO" id="GO:0008762">
    <property type="term" value="F:UDP-N-acetylmuramate dehydrogenase activity"/>
    <property type="evidence" value="ECO:0007669"/>
    <property type="project" value="UniProtKB-UniRule"/>
</dbReference>
<dbReference type="Gene3D" id="3.30.43.10">
    <property type="entry name" value="Uridine Diphospho-n-acetylenolpyruvylglucosamine Reductase, domain 2"/>
    <property type="match status" value="1"/>
</dbReference>
<dbReference type="AlphaFoldDB" id="A0A554JC02"/>
<dbReference type="SUPFAM" id="SSF56194">
    <property type="entry name" value="Uridine diphospho-N-Acetylenolpyruvylglucosamine reductase, MurB, C-terminal domain"/>
    <property type="match status" value="1"/>
</dbReference>
<keyword evidence="14 16" id="KW-0961">Cell wall biogenesis/degradation</keyword>
<keyword evidence="13 16" id="KW-0131">Cell cycle</keyword>
<dbReference type="GO" id="GO:0071949">
    <property type="term" value="F:FAD binding"/>
    <property type="evidence" value="ECO:0007669"/>
    <property type="project" value="InterPro"/>
</dbReference>
<comment type="subcellular location">
    <subcellularLocation>
        <location evidence="3 16">Cytoplasm</location>
    </subcellularLocation>
</comment>
<dbReference type="Pfam" id="PF02873">
    <property type="entry name" value="MurB_C"/>
    <property type="match status" value="1"/>
</dbReference>
<dbReference type="Gene3D" id="3.30.465.10">
    <property type="match status" value="1"/>
</dbReference>
<dbReference type="SUPFAM" id="SSF56176">
    <property type="entry name" value="FAD-binding/transporter-associated domain-like"/>
    <property type="match status" value="1"/>
</dbReference>
<keyword evidence="5 16" id="KW-0963">Cytoplasm</keyword>
<comment type="caution">
    <text evidence="16">Lacks conserved residue(s) required for the propagation of feature annotation.</text>
</comment>
<dbReference type="EMBL" id="VMFF01000026">
    <property type="protein sequence ID" value="TSC65828.1"/>
    <property type="molecule type" value="Genomic_DNA"/>
</dbReference>
<feature type="active site" evidence="16">
    <location>
        <position position="292"/>
    </location>
</feature>
<feature type="active site" description="Proton donor" evidence="16">
    <location>
        <position position="214"/>
    </location>
</feature>
<gene>
    <name evidence="16" type="primary">murB</name>
    <name evidence="18" type="ORF">G01um101477_321</name>
</gene>
<dbReference type="UniPathway" id="UPA00219"/>
<evidence type="ECO:0000256" key="11">
    <source>
        <dbReference type="ARBA" id="ARBA00022984"/>
    </source>
</evidence>
<sequence length="296" mass="32426">MQENIKLSKYTSFRIGGPASFFVDAKTDDDFLSALKFSKEKNFPFLVLGGGTNMLISDKGFPGVVIRSQGRNLSFEDQGEKGLIISDTGNVLPIINQFANQNGLVGFEKLATVPGTLGGAIYNNAHWKDDLLSNHVQWVDVIDPTTEDISVKRLDIKDLDFKYDSSLIKTKNLIALRAAILLPKGDVSESKQTYTEYLKTRTESQPYGTLNSGCMFQNVTENLGPGNHGTSAGYLIDQAGLKGLKIGGAQISEKHGNFFINTGDATSDDILKLAETCKQKVKEKFGVELEFEVKIV</sequence>
<dbReference type="GO" id="GO:0005829">
    <property type="term" value="C:cytosol"/>
    <property type="evidence" value="ECO:0007669"/>
    <property type="project" value="TreeGrafter"/>
</dbReference>
<dbReference type="InterPro" id="IPR016169">
    <property type="entry name" value="FAD-bd_PCMH_sub2"/>
</dbReference>
<evidence type="ECO:0000256" key="6">
    <source>
        <dbReference type="ARBA" id="ARBA00022618"/>
    </source>
</evidence>
<evidence type="ECO:0000256" key="15">
    <source>
        <dbReference type="ARBA" id="ARBA00048914"/>
    </source>
</evidence>
<dbReference type="InterPro" id="IPR003170">
    <property type="entry name" value="MurB"/>
</dbReference>
<keyword evidence="8 16" id="KW-0274">FAD</keyword>
<evidence type="ECO:0000256" key="9">
    <source>
        <dbReference type="ARBA" id="ARBA00022857"/>
    </source>
</evidence>
<keyword evidence="12 16" id="KW-0560">Oxidoreductase</keyword>
<evidence type="ECO:0000256" key="10">
    <source>
        <dbReference type="ARBA" id="ARBA00022960"/>
    </source>
</evidence>
<keyword evidence="7 16" id="KW-0285">Flavoprotein</keyword>
<dbReference type="GO" id="GO:0009252">
    <property type="term" value="P:peptidoglycan biosynthetic process"/>
    <property type="evidence" value="ECO:0007669"/>
    <property type="project" value="UniProtKB-UniRule"/>
</dbReference>
<evidence type="ECO:0000256" key="1">
    <source>
        <dbReference type="ARBA" id="ARBA00001974"/>
    </source>
</evidence>
<evidence type="ECO:0000313" key="19">
    <source>
        <dbReference type="Proteomes" id="UP000319613"/>
    </source>
</evidence>
<organism evidence="18 19">
    <name type="scientific">Candidatus Doudnabacteria bacterium Gr01-1014_77</name>
    <dbReference type="NCBI Taxonomy" id="2017133"/>
    <lineage>
        <taxon>Bacteria</taxon>
        <taxon>Candidatus Doudnaibacteriota</taxon>
    </lineage>
</organism>
<comment type="cofactor">
    <cofactor evidence="1 16">
        <name>FAD</name>
        <dbReference type="ChEBI" id="CHEBI:57692"/>
    </cofactor>
</comment>
<evidence type="ECO:0000313" key="18">
    <source>
        <dbReference type="EMBL" id="TSC65828.1"/>
    </source>
</evidence>
<comment type="function">
    <text evidence="2 16">Cell wall formation.</text>
</comment>
<evidence type="ECO:0000256" key="16">
    <source>
        <dbReference type="HAMAP-Rule" id="MF_00037"/>
    </source>
</evidence>
<keyword evidence="9 16" id="KW-0521">NADP</keyword>
<dbReference type="InterPro" id="IPR036318">
    <property type="entry name" value="FAD-bd_PCMH-like_sf"/>
</dbReference>
<comment type="caution">
    <text evidence="18">The sequence shown here is derived from an EMBL/GenBank/DDBJ whole genome shotgun (WGS) entry which is preliminary data.</text>
</comment>
<keyword evidence="6 16" id="KW-0132">Cell division</keyword>